<dbReference type="Gene3D" id="3.30.420.40">
    <property type="match status" value="2"/>
</dbReference>
<proteinExistence type="inferred from homology"/>
<comment type="caution">
    <text evidence="6">The sequence shown here is derived from an EMBL/GenBank/DDBJ whole genome shotgun (WGS) entry which is preliminary data.</text>
</comment>
<dbReference type="InterPro" id="IPR000577">
    <property type="entry name" value="Carb_kinase_FGGY"/>
</dbReference>
<gene>
    <name evidence="6" type="ORF">KKP3000_003133</name>
</gene>
<accession>A0ABV5AP40</accession>
<feature type="domain" description="Carbohydrate kinase FGGY N-terminal" evidence="4">
    <location>
        <begin position="4"/>
        <end position="232"/>
    </location>
</feature>
<evidence type="ECO:0000313" key="7">
    <source>
        <dbReference type="Proteomes" id="UP001579974"/>
    </source>
</evidence>
<keyword evidence="7" id="KW-1185">Reference proteome</keyword>
<sequence length="475" mass="50289">MKLIGLDIGTTSLCGVVVDTHTNAIVDQETRLNDASVVGEGPAHLQDASKILSSVQSIVELLVGRHKDVAGVCVSGQMHGILYLDKHGNPVSPLFTWLDRRGNLLCDGNQTYREAFARLTGYDVPAGYGLLTHFVHVQNQEVPRDATVLCTVADYVTAKLANIAHPVTDPTLAASLGVFDLVHSQFDGEALLRAGIVPSMLPTVVPSCTAVGEMADGVQVVTAVGDNQASHIGSVQSLADTLLVNVGTGAQLSLMVPEHVSVPGFETRPFPGNRYLLVGATLGGGKAYALVESFFRQVLDMCGVPANEPLYGAMDRLLRMASEQSANDQSRQRDGGAALGGVTHTTLTVSPQFYGTRTDPSVRGAITNVSEDNFTPLDLMVGVLDGIVVELHQYVQALPTRLQMNIKHLVGAGNAIRKNGYLASVVQDIFGRSLLVPGHREEAAVGAALCAGVGVGAYESFQEAAVDVIDYQWPS</sequence>
<dbReference type="InterPro" id="IPR018484">
    <property type="entry name" value="FGGY_N"/>
</dbReference>
<dbReference type="Pfam" id="PF00370">
    <property type="entry name" value="FGGY_N"/>
    <property type="match status" value="1"/>
</dbReference>
<keyword evidence="3 6" id="KW-0418">Kinase</keyword>
<dbReference type="InterPro" id="IPR018485">
    <property type="entry name" value="FGGY_C"/>
</dbReference>
<dbReference type="RefSeq" id="WP_275473038.1">
    <property type="nucleotide sequence ID" value="NZ_CP162940.1"/>
</dbReference>
<dbReference type="InterPro" id="IPR050406">
    <property type="entry name" value="FGGY_Carb_Kinase"/>
</dbReference>
<dbReference type="EMBL" id="JBDXSU010000046">
    <property type="protein sequence ID" value="MFB5193187.1"/>
    <property type="molecule type" value="Genomic_DNA"/>
</dbReference>
<reference evidence="6 7" key="1">
    <citation type="journal article" date="2024" name="Int. J. Mol. Sci.">
        <title>Exploration of Alicyclobacillus spp. Genome in Search of Antibiotic Resistance.</title>
        <authorList>
            <person name="Bucka-Kolendo J."/>
            <person name="Kiousi D.E."/>
            <person name="Dekowska A."/>
            <person name="Mikolajczuk-Szczyrba A."/>
            <person name="Karadedos D.M."/>
            <person name="Michael P."/>
            <person name="Galanis A."/>
            <person name="Sokolowska B."/>
        </authorList>
    </citation>
    <scope>NUCLEOTIDE SEQUENCE [LARGE SCALE GENOMIC DNA]</scope>
    <source>
        <strain evidence="6 7">KKP 3000</strain>
    </source>
</reference>
<dbReference type="PIRSF" id="PIRSF000538">
    <property type="entry name" value="GlpK"/>
    <property type="match status" value="1"/>
</dbReference>
<dbReference type="CDD" id="cd07777">
    <property type="entry name" value="ASKHA_NBD_FGGY_SHK"/>
    <property type="match status" value="1"/>
</dbReference>
<feature type="domain" description="Carbohydrate kinase FGGY C-terminal" evidence="5">
    <location>
        <begin position="243"/>
        <end position="453"/>
    </location>
</feature>
<protein>
    <submittedName>
        <fullName evidence="6">FGGY family carbohydrate kinase</fullName>
    </submittedName>
</protein>
<dbReference type="Proteomes" id="UP001579974">
    <property type="component" value="Unassembled WGS sequence"/>
</dbReference>
<evidence type="ECO:0000259" key="5">
    <source>
        <dbReference type="Pfam" id="PF02782"/>
    </source>
</evidence>
<evidence type="ECO:0000256" key="1">
    <source>
        <dbReference type="ARBA" id="ARBA00009156"/>
    </source>
</evidence>
<organism evidence="6 7">
    <name type="scientific">Alicyclobacillus fastidiosus</name>
    <dbReference type="NCBI Taxonomy" id="392011"/>
    <lineage>
        <taxon>Bacteria</taxon>
        <taxon>Bacillati</taxon>
        <taxon>Bacillota</taxon>
        <taxon>Bacilli</taxon>
        <taxon>Bacillales</taxon>
        <taxon>Alicyclobacillaceae</taxon>
        <taxon>Alicyclobacillus</taxon>
    </lineage>
</organism>
<keyword evidence="2" id="KW-0808">Transferase</keyword>
<dbReference type="PANTHER" id="PTHR43095">
    <property type="entry name" value="SUGAR KINASE"/>
    <property type="match status" value="1"/>
</dbReference>
<name>A0ABV5AP40_9BACL</name>
<evidence type="ECO:0000313" key="6">
    <source>
        <dbReference type="EMBL" id="MFB5193187.1"/>
    </source>
</evidence>
<evidence type="ECO:0000259" key="4">
    <source>
        <dbReference type="Pfam" id="PF00370"/>
    </source>
</evidence>
<dbReference type="Pfam" id="PF02782">
    <property type="entry name" value="FGGY_C"/>
    <property type="match status" value="1"/>
</dbReference>
<dbReference type="SUPFAM" id="SSF53067">
    <property type="entry name" value="Actin-like ATPase domain"/>
    <property type="match status" value="2"/>
</dbReference>
<dbReference type="InterPro" id="IPR043129">
    <property type="entry name" value="ATPase_NBD"/>
</dbReference>
<comment type="similarity">
    <text evidence="1">Belongs to the FGGY kinase family.</text>
</comment>
<evidence type="ECO:0000256" key="3">
    <source>
        <dbReference type="ARBA" id="ARBA00022777"/>
    </source>
</evidence>
<dbReference type="PANTHER" id="PTHR43095:SF5">
    <property type="entry name" value="XYLULOSE KINASE"/>
    <property type="match status" value="1"/>
</dbReference>
<dbReference type="GO" id="GO:0016301">
    <property type="term" value="F:kinase activity"/>
    <property type="evidence" value="ECO:0007669"/>
    <property type="project" value="UniProtKB-KW"/>
</dbReference>
<evidence type="ECO:0000256" key="2">
    <source>
        <dbReference type="ARBA" id="ARBA00022679"/>
    </source>
</evidence>